<accession>A0AA96JY35</accession>
<dbReference type="Pfam" id="PF13692">
    <property type="entry name" value="Glyco_trans_1_4"/>
    <property type="match status" value="1"/>
</dbReference>
<reference evidence="1 2" key="1">
    <citation type="submission" date="2023-01" db="EMBL/GenBank/DDBJ databases">
        <title>Cultivation and genomic characterization of new, ubiquitous marine nitrite-oxidizing bacteria from the Nitrospirales.</title>
        <authorList>
            <person name="Mueller A.J."/>
            <person name="Daebeler A."/>
            <person name="Herbold C.W."/>
            <person name="Kirkegaard R.H."/>
            <person name="Daims H."/>
        </authorList>
    </citation>
    <scope>NUCLEOTIDE SEQUENCE [LARGE SCALE GENOMIC DNA]</scope>
    <source>
        <strain evidence="1 2">DK</strain>
    </source>
</reference>
<protein>
    <submittedName>
        <fullName evidence="1">Glycosyltransferase family 4 protein</fullName>
    </submittedName>
</protein>
<proteinExistence type="predicted"/>
<dbReference type="KEGG" id="nneo:PQG83_10080"/>
<dbReference type="PANTHER" id="PTHR45947">
    <property type="entry name" value="SULFOQUINOVOSYL TRANSFERASE SQD2"/>
    <property type="match status" value="1"/>
</dbReference>
<dbReference type="CDD" id="cd03801">
    <property type="entry name" value="GT4_PimA-like"/>
    <property type="match status" value="1"/>
</dbReference>
<dbReference type="Proteomes" id="UP001302494">
    <property type="component" value="Chromosome"/>
</dbReference>
<evidence type="ECO:0000313" key="2">
    <source>
        <dbReference type="Proteomes" id="UP001302494"/>
    </source>
</evidence>
<dbReference type="SUPFAM" id="SSF53756">
    <property type="entry name" value="UDP-Glycosyltransferase/glycogen phosphorylase"/>
    <property type="match status" value="1"/>
</dbReference>
<sequence length="406" mass="46059">MDFSITYHFFPLKYELMQTVLIIQRILPYYRIKLFCQLRHKLALHGISLKLIYGQEKMGTVPRTQHIDEPWAVRVENQYWALGKQELVWQPVLKYVLGVDSIIVEQANRLLVNHCLLLRRKFTNRPQIAYWGHGKNLQAKNKHSSRERLKHRLLGQADWWFAYTSISAKVVAGAGFSKDRITNVQNTIDVLEFSEAKERTDQAAIARLKTNLGLKGKNVCLYCGGIYSEKRILFLLEACLKIKYLLPDFEMIIVGDGPDQHLVETAARTTHWLHYVGPKHGVDRVPFFLMSKALLMPGMVGLAVVDSFVAGTPLFTTDIPIHSPEIAYLVNGVNGGITPNSTDAYANAVVEYLTSESMQTLMQRGCEESAKKYSLENMVDHFTAGIRAWLEGPVYRKGNSDTVTTG</sequence>
<gene>
    <name evidence="1" type="ORF">PQG83_10080</name>
</gene>
<dbReference type="InterPro" id="IPR050194">
    <property type="entry name" value="Glycosyltransferase_grp1"/>
</dbReference>
<dbReference type="GO" id="GO:0016757">
    <property type="term" value="F:glycosyltransferase activity"/>
    <property type="evidence" value="ECO:0007669"/>
    <property type="project" value="TreeGrafter"/>
</dbReference>
<dbReference type="PANTHER" id="PTHR45947:SF3">
    <property type="entry name" value="SULFOQUINOVOSYL TRANSFERASE SQD2"/>
    <property type="match status" value="1"/>
</dbReference>
<keyword evidence="2" id="KW-1185">Reference proteome</keyword>
<organism evidence="1 2">
    <name type="scientific">Candidatus Nitrospira neomarina</name>
    <dbReference type="NCBI Taxonomy" id="3020899"/>
    <lineage>
        <taxon>Bacteria</taxon>
        <taxon>Pseudomonadati</taxon>
        <taxon>Nitrospirota</taxon>
        <taxon>Nitrospiria</taxon>
        <taxon>Nitrospirales</taxon>
        <taxon>Nitrospiraceae</taxon>
        <taxon>Nitrospira</taxon>
    </lineage>
</organism>
<dbReference type="EMBL" id="CP116968">
    <property type="protein sequence ID" value="WNM64078.1"/>
    <property type="molecule type" value="Genomic_DNA"/>
</dbReference>
<dbReference type="RefSeq" id="WP_312748998.1">
    <property type="nucleotide sequence ID" value="NZ_CP116968.1"/>
</dbReference>
<dbReference type="Gene3D" id="3.40.50.2000">
    <property type="entry name" value="Glycogen Phosphorylase B"/>
    <property type="match status" value="2"/>
</dbReference>
<name>A0AA96JY35_9BACT</name>
<evidence type="ECO:0000313" key="1">
    <source>
        <dbReference type="EMBL" id="WNM64078.1"/>
    </source>
</evidence>
<dbReference type="AlphaFoldDB" id="A0AA96JY35"/>